<dbReference type="InterPro" id="IPR008972">
    <property type="entry name" value="Cupredoxin"/>
</dbReference>
<feature type="signal peptide" evidence="1">
    <location>
        <begin position="1"/>
        <end position="19"/>
    </location>
</feature>
<dbReference type="AlphaFoldDB" id="A0A9P5K3S6"/>
<name>A0A9P5K3S6_COLSI</name>
<evidence type="ECO:0000313" key="2">
    <source>
        <dbReference type="EMBL" id="KAF4858629.1"/>
    </source>
</evidence>
<dbReference type="PANTHER" id="PTHR34883">
    <property type="entry name" value="SERINE-RICH PROTEIN, PUTATIVE-RELATED-RELATED"/>
    <property type="match status" value="1"/>
</dbReference>
<dbReference type="Gene3D" id="2.60.40.420">
    <property type="entry name" value="Cupredoxins - blue copper proteins"/>
    <property type="match status" value="2"/>
</dbReference>
<dbReference type="InterPro" id="IPR052953">
    <property type="entry name" value="Ser-rich/MCO-related"/>
</dbReference>
<protein>
    <submittedName>
        <fullName evidence="2">GPI-anchored cupredoxin</fullName>
    </submittedName>
</protein>
<accession>A0A9P5K3S6</accession>
<dbReference type="PANTHER" id="PTHR34883:SF15">
    <property type="entry name" value="EXTRACELLULAR SERINE-RICH PROTEIN"/>
    <property type="match status" value="1"/>
</dbReference>
<keyword evidence="1" id="KW-0732">Signal</keyword>
<gene>
    <name evidence="2" type="ORF">CGCSCA2_v007040</name>
</gene>
<evidence type="ECO:0000256" key="1">
    <source>
        <dbReference type="SAM" id="SignalP"/>
    </source>
</evidence>
<dbReference type="CDD" id="cd00920">
    <property type="entry name" value="Cupredoxin"/>
    <property type="match status" value="2"/>
</dbReference>
<dbReference type="SUPFAM" id="SSF49503">
    <property type="entry name" value="Cupredoxins"/>
    <property type="match status" value="2"/>
</dbReference>
<reference evidence="2" key="1">
    <citation type="submission" date="2019-06" db="EMBL/GenBank/DDBJ databases">
        <authorList>
            <person name="Gan P."/>
            <person name="Shirasu K."/>
        </authorList>
    </citation>
    <scope>NUCLEOTIDE SEQUENCE [LARGE SCALE GENOMIC DNA]</scope>
    <source>
        <strain evidence="2">CAD2</strain>
    </source>
</reference>
<keyword evidence="3" id="KW-1185">Reference proteome</keyword>
<dbReference type="Proteomes" id="UP000711996">
    <property type="component" value="Unassembled WGS sequence"/>
</dbReference>
<proteinExistence type="predicted"/>
<comment type="caution">
    <text evidence="2">The sequence shown here is derived from an EMBL/GenBank/DDBJ whole genome shotgun (WGS) entry which is preliminary data.</text>
</comment>
<organism evidence="2 3">
    <name type="scientific">Colletotrichum siamense</name>
    <name type="common">Anthracnose fungus</name>
    <dbReference type="NCBI Taxonomy" id="690259"/>
    <lineage>
        <taxon>Eukaryota</taxon>
        <taxon>Fungi</taxon>
        <taxon>Dikarya</taxon>
        <taxon>Ascomycota</taxon>
        <taxon>Pezizomycotina</taxon>
        <taxon>Sordariomycetes</taxon>
        <taxon>Hypocreomycetidae</taxon>
        <taxon>Glomerellales</taxon>
        <taxon>Glomerellaceae</taxon>
        <taxon>Colletotrichum</taxon>
        <taxon>Colletotrichum gloeosporioides species complex</taxon>
    </lineage>
</organism>
<dbReference type="EMBL" id="QPMT01000020">
    <property type="protein sequence ID" value="KAF4858629.1"/>
    <property type="molecule type" value="Genomic_DNA"/>
</dbReference>
<dbReference type="OrthoDB" id="5415867at2759"/>
<evidence type="ECO:0000313" key="3">
    <source>
        <dbReference type="Proteomes" id="UP000711996"/>
    </source>
</evidence>
<sequence>MKSIFSSLTVAAALLGVQAAHFDVNVGKNNQLKFEPETLIANRGDTITYHFFSKARLLHQIEKNNHSVTQSSFDSPCSPLASGGFFSAFVPSTSDSECAKTIFTITVNDTKPIWIFCGQGNHCQQGMLHSINPPSSGNTFDAFRDKAKGAGPSSSPSDGFPVGGKRISRVDVGLNGALTFSPNDVKEPPRTYVEFSFNPRNHSVTRSSFDKPCEPSANGFSSGLIPTALSPSGVTFSILVNDTKPIWFYCAQTTGTHCQKGMVGAINAPDQGNTLQAFTELASKAPPSTLPPMAPLGGVLRANRTILPMVNSAVVNVSALTADMIAYIPKPGDNDQYMMGKAGGGAITNWNFGTNISDAAVEHLQLIQFLDNILLKVLFEGYESLQTGGKWANVYPETIVETIGTMAAQAWVHRGTATDSLQHFSKTVLKECAYAIPDLDIDAFLGTTLTILLLEIGLIIDATALLAPSDPWLIPALATSLGAKSRMTAVINLMQNHIAAAAPREVSIPAELVYSYAMHHYVSSCPDKLAWDKPFAKLDIKGQGLDQAQRLMGVDVQWEGKHDGDLFLAWLGAWGEVKFSSIADGKSSVPEGLYGHVWAVVTSKKDIKASEIAGAAIAGPEMIWVTQP</sequence>
<feature type="chain" id="PRO_5040197697" evidence="1">
    <location>
        <begin position="20"/>
        <end position="628"/>
    </location>
</feature>